<feature type="compositionally biased region" description="Basic and acidic residues" evidence="3">
    <location>
        <begin position="202"/>
        <end position="222"/>
    </location>
</feature>
<dbReference type="EMBL" id="LK023325">
    <property type="protein sequence ID" value="CDS08436.1"/>
    <property type="molecule type" value="Genomic_DNA"/>
</dbReference>
<dbReference type="SUPFAM" id="SSF52058">
    <property type="entry name" value="L domain-like"/>
    <property type="match status" value="2"/>
</dbReference>
<dbReference type="AlphaFoldDB" id="A0A077WL50"/>
<dbReference type="GO" id="GO:0061499">
    <property type="term" value="C:outer plaque of mitotic spindle pole body"/>
    <property type="evidence" value="ECO:0007669"/>
    <property type="project" value="TreeGrafter"/>
</dbReference>
<feature type="region of interest" description="Disordered" evidence="3">
    <location>
        <begin position="92"/>
        <end position="182"/>
    </location>
</feature>
<dbReference type="GO" id="GO:0035591">
    <property type="term" value="F:signaling adaptor activity"/>
    <property type="evidence" value="ECO:0007669"/>
    <property type="project" value="TreeGrafter"/>
</dbReference>
<evidence type="ECO:0000256" key="2">
    <source>
        <dbReference type="ARBA" id="ARBA00022737"/>
    </source>
</evidence>
<keyword evidence="1" id="KW-0433">Leucine-rich repeat</keyword>
<dbReference type="InterPro" id="IPR025875">
    <property type="entry name" value="Leu-rich_rpt_4"/>
</dbReference>
<feature type="compositionally biased region" description="Acidic residues" evidence="3">
    <location>
        <begin position="227"/>
        <end position="240"/>
    </location>
</feature>
<evidence type="ECO:0008006" key="5">
    <source>
        <dbReference type="Google" id="ProtNLM"/>
    </source>
</evidence>
<dbReference type="InterPro" id="IPR032675">
    <property type="entry name" value="LRR_dom_sf"/>
</dbReference>
<feature type="compositionally biased region" description="Polar residues" evidence="3">
    <location>
        <begin position="9"/>
        <end position="24"/>
    </location>
</feature>
<protein>
    <recommendedName>
        <fullName evidence="5">L domain-like protein</fullName>
    </recommendedName>
</protein>
<organism evidence="4">
    <name type="scientific">Lichtheimia ramosa</name>
    <dbReference type="NCBI Taxonomy" id="688394"/>
    <lineage>
        <taxon>Eukaryota</taxon>
        <taxon>Fungi</taxon>
        <taxon>Fungi incertae sedis</taxon>
        <taxon>Mucoromycota</taxon>
        <taxon>Mucoromycotina</taxon>
        <taxon>Mucoromycetes</taxon>
        <taxon>Mucorales</taxon>
        <taxon>Lichtheimiaceae</taxon>
        <taxon>Lichtheimia</taxon>
    </lineage>
</organism>
<dbReference type="PANTHER" id="PTHR47566:SF1">
    <property type="entry name" value="PROTEIN NUD1"/>
    <property type="match status" value="1"/>
</dbReference>
<dbReference type="Pfam" id="PF12799">
    <property type="entry name" value="LRR_4"/>
    <property type="match status" value="1"/>
</dbReference>
<dbReference type="GO" id="GO:1902412">
    <property type="term" value="P:regulation of mitotic cytokinesis"/>
    <property type="evidence" value="ECO:0007669"/>
    <property type="project" value="TreeGrafter"/>
</dbReference>
<feature type="region of interest" description="Disordered" evidence="3">
    <location>
        <begin position="1"/>
        <end position="30"/>
    </location>
</feature>
<feature type="compositionally biased region" description="Basic and acidic residues" evidence="3">
    <location>
        <begin position="96"/>
        <end position="109"/>
    </location>
</feature>
<dbReference type="InterPro" id="IPR001611">
    <property type="entry name" value="Leu-rich_rpt"/>
</dbReference>
<dbReference type="InterPro" id="IPR003591">
    <property type="entry name" value="Leu-rich_rpt_typical-subtyp"/>
</dbReference>
<dbReference type="SMART" id="SM00364">
    <property type="entry name" value="LRR_BAC"/>
    <property type="match status" value="4"/>
</dbReference>
<dbReference type="PANTHER" id="PTHR47566">
    <property type="match status" value="1"/>
</dbReference>
<evidence type="ECO:0000256" key="1">
    <source>
        <dbReference type="ARBA" id="ARBA00022614"/>
    </source>
</evidence>
<reference evidence="4" key="1">
    <citation type="journal article" date="2014" name="Genome Announc.">
        <title>De novo whole-genome sequence and genome annotation of Lichtheimia ramosa.</title>
        <authorList>
            <person name="Linde J."/>
            <person name="Schwartze V."/>
            <person name="Binder U."/>
            <person name="Lass-Florl C."/>
            <person name="Voigt K."/>
            <person name="Horn F."/>
        </authorList>
    </citation>
    <scope>NUCLEOTIDE SEQUENCE</scope>
    <source>
        <strain evidence="4">JMRC FSU:6197</strain>
    </source>
</reference>
<dbReference type="SMART" id="SM00369">
    <property type="entry name" value="LRR_TYP"/>
    <property type="match status" value="7"/>
</dbReference>
<keyword evidence="2" id="KW-0677">Repeat</keyword>
<dbReference type="PROSITE" id="PS51450">
    <property type="entry name" value="LRR"/>
    <property type="match status" value="4"/>
</dbReference>
<dbReference type="Gene3D" id="3.80.10.10">
    <property type="entry name" value="Ribonuclease Inhibitor"/>
    <property type="match status" value="2"/>
</dbReference>
<feature type="compositionally biased region" description="Polar residues" evidence="3">
    <location>
        <begin position="147"/>
        <end position="156"/>
    </location>
</feature>
<sequence>MLSHKTSHSNESSFSDTGAPSHTQPIKRPLLNFDRFEETTDFGASDSDNVDTFKSHELFESNVLEDDMEVQDNSVTSFIEEWANDQDELLYQQSSEGHKEPRHIIRDNAIEDNDATENSSHISSSIEESESSGHYEMIQGDEEEAIQRSTADNTARWNPLYTGSGPSIPTLHTHKKEESKPNIPSAFEKWLHERQLKDAESRNIFRERDISQPLIPEEKQRPQEAFMEADQDDDDVDESSLDGNSDAVQSLLRHFEEHDLEIHQEADEETMLNKLRSRFNFQPEVDFEYGIKCVAKRICSIKPFMHWRTLRALDLSYQHLTTLIDLEDIVPNLEALDVSNNALSDMPRLPKSLQTLKAKTNRLVNIRAFQHLSNLHYLDICNNAVNSFEGASHLNHLRTIHAESNKISSCGPLKNLRGLIHLNLRANSIKQFSFQKTRMENLETLDVSYNRIESLDSIESLVNLRVLMLDHNDVKWIHLESPMAKLKVLRICYNRLRAFDGSNFPDLRTLYMDDNQIVRIIGLSCIPRLASFSMRDQGGQRVEINMKYLRAARKLYMSGNALKHISDIVDFFTLEYLELCSVQLEELPEDFSRRVPNLGALYLSHNYLQDIHALRKLRHLRKLVLIDNRISSLSSTLATIKSLGRLQHLDLRQNPITAKLYPPVKTQDANSIASYLVNEHDQTWASRDTSFTQALPQHWNERRQSYRALCIKYRPRLVMLDGVQVTEDETKSVDAICAALSSKYNNERQ</sequence>
<proteinExistence type="predicted"/>
<evidence type="ECO:0000256" key="3">
    <source>
        <dbReference type="SAM" id="MobiDB-lite"/>
    </source>
</evidence>
<dbReference type="GO" id="GO:0031028">
    <property type="term" value="P:septation initiation signaling"/>
    <property type="evidence" value="ECO:0007669"/>
    <property type="project" value="TreeGrafter"/>
</dbReference>
<dbReference type="Pfam" id="PF13855">
    <property type="entry name" value="LRR_8"/>
    <property type="match status" value="1"/>
</dbReference>
<dbReference type="OrthoDB" id="7451790at2759"/>
<accession>A0A077WL50</accession>
<gene>
    <name evidence="4" type="ORF">LRAMOSA09798</name>
</gene>
<dbReference type="SMART" id="SM00365">
    <property type="entry name" value="LRR_SD22"/>
    <property type="match status" value="4"/>
</dbReference>
<dbReference type="InterPro" id="IPR052574">
    <property type="entry name" value="CDIRP"/>
</dbReference>
<feature type="region of interest" description="Disordered" evidence="3">
    <location>
        <begin position="202"/>
        <end position="243"/>
    </location>
</feature>
<evidence type="ECO:0000313" key="4">
    <source>
        <dbReference type="EMBL" id="CDS08436.1"/>
    </source>
</evidence>
<name>A0A077WL50_9FUNG</name>